<sequence>MQQSVELVIQFGQFAMLVIVVCVAAMLLVSAFDRHPSDKRDRDDQNRKKRDRDDRNRTE</sequence>
<keyword evidence="4" id="KW-1185">Reference proteome</keyword>
<evidence type="ECO:0000313" key="3">
    <source>
        <dbReference type="EMBL" id="TWT84117.1"/>
    </source>
</evidence>
<reference evidence="3 4" key="1">
    <citation type="submission" date="2019-02" db="EMBL/GenBank/DDBJ databases">
        <title>Deep-cultivation of Planctomycetes and their phenomic and genomic characterization uncovers novel biology.</title>
        <authorList>
            <person name="Wiegand S."/>
            <person name="Jogler M."/>
            <person name="Boedeker C."/>
            <person name="Pinto D."/>
            <person name="Vollmers J."/>
            <person name="Rivas-Marin E."/>
            <person name="Kohn T."/>
            <person name="Peeters S.H."/>
            <person name="Heuer A."/>
            <person name="Rast P."/>
            <person name="Oberbeckmann S."/>
            <person name="Bunk B."/>
            <person name="Jeske O."/>
            <person name="Meyerdierks A."/>
            <person name="Storesund J.E."/>
            <person name="Kallscheuer N."/>
            <person name="Luecker S."/>
            <person name="Lage O.M."/>
            <person name="Pohl T."/>
            <person name="Merkel B.J."/>
            <person name="Hornburger P."/>
            <person name="Mueller R.-W."/>
            <person name="Bruemmer F."/>
            <person name="Labrenz M."/>
            <person name="Spormann A.M."/>
            <person name="Op Den Camp H."/>
            <person name="Overmann J."/>
            <person name="Amann R."/>
            <person name="Jetten M.S.M."/>
            <person name="Mascher T."/>
            <person name="Medema M.H."/>
            <person name="Devos D.P."/>
            <person name="Kaster A.-K."/>
            <person name="Ovreas L."/>
            <person name="Rohde M."/>
            <person name="Galperin M.Y."/>
            <person name="Jogler C."/>
        </authorList>
    </citation>
    <scope>NUCLEOTIDE SEQUENCE [LARGE SCALE GENOMIC DNA]</scope>
    <source>
        <strain evidence="3 4">CA13</strain>
    </source>
</reference>
<evidence type="ECO:0000313" key="4">
    <source>
        <dbReference type="Proteomes" id="UP000315010"/>
    </source>
</evidence>
<keyword evidence="2" id="KW-0472">Membrane</keyword>
<dbReference type="AlphaFoldDB" id="A0A5C5ZAK7"/>
<comment type="caution">
    <text evidence="3">The sequence shown here is derived from an EMBL/GenBank/DDBJ whole genome shotgun (WGS) entry which is preliminary data.</text>
</comment>
<evidence type="ECO:0000256" key="2">
    <source>
        <dbReference type="SAM" id="Phobius"/>
    </source>
</evidence>
<dbReference type="OrthoDB" id="9986538at2"/>
<name>A0A5C5ZAK7_9BACT</name>
<keyword evidence="2" id="KW-0812">Transmembrane</keyword>
<protein>
    <submittedName>
        <fullName evidence="3">Uncharacterized protein</fullName>
    </submittedName>
</protein>
<feature type="region of interest" description="Disordered" evidence="1">
    <location>
        <begin position="35"/>
        <end position="59"/>
    </location>
</feature>
<dbReference type="EMBL" id="SJPJ01000001">
    <property type="protein sequence ID" value="TWT84117.1"/>
    <property type="molecule type" value="Genomic_DNA"/>
</dbReference>
<dbReference type="Proteomes" id="UP000315010">
    <property type="component" value="Unassembled WGS sequence"/>
</dbReference>
<organism evidence="3 4">
    <name type="scientific">Novipirellula herctigrandis</name>
    <dbReference type="NCBI Taxonomy" id="2527986"/>
    <lineage>
        <taxon>Bacteria</taxon>
        <taxon>Pseudomonadati</taxon>
        <taxon>Planctomycetota</taxon>
        <taxon>Planctomycetia</taxon>
        <taxon>Pirellulales</taxon>
        <taxon>Pirellulaceae</taxon>
        <taxon>Novipirellula</taxon>
    </lineage>
</organism>
<proteinExistence type="predicted"/>
<keyword evidence="2" id="KW-1133">Transmembrane helix</keyword>
<evidence type="ECO:0000256" key="1">
    <source>
        <dbReference type="SAM" id="MobiDB-lite"/>
    </source>
</evidence>
<feature type="transmembrane region" description="Helical" evidence="2">
    <location>
        <begin position="12"/>
        <end position="32"/>
    </location>
</feature>
<accession>A0A5C5ZAK7</accession>
<gene>
    <name evidence="3" type="ORF">CA13_55930</name>
</gene>